<feature type="domain" description="J" evidence="2">
    <location>
        <begin position="25"/>
        <end position="90"/>
    </location>
</feature>
<dbReference type="EMBL" id="CAJPWZ010002118">
    <property type="protein sequence ID" value="CAG2230924.1"/>
    <property type="molecule type" value="Genomic_DNA"/>
</dbReference>
<protein>
    <recommendedName>
        <fullName evidence="2">J domain-containing protein</fullName>
    </recommendedName>
</protein>
<keyword evidence="1" id="KW-0472">Membrane</keyword>
<organism evidence="3 4">
    <name type="scientific">Mytilus edulis</name>
    <name type="common">Blue mussel</name>
    <dbReference type="NCBI Taxonomy" id="6550"/>
    <lineage>
        <taxon>Eukaryota</taxon>
        <taxon>Metazoa</taxon>
        <taxon>Spiralia</taxon>
        <taxon>Lophotrochozoa</taxon>
        <taxon>Mollusca</taxon>
        <taxon>Bivalvia</taxon>
        <taxon>Autobranchia</taxon>
        <taxon>Pteriomorphia</taxon>
        <taxon>Mytilida</taxon>
        <taxon>Mytiloidea</taxon>
        <taxon>Mytilidae</taxon>
        <taxon>Mytilinae</taxon>
        <taxon>Mytilus</taxon>
    </lineage>
</organism>
<reference evidence="3" key="1">
    <citation type="submission" date="2021-03" db="EMBL/GenBank/DDBJ databases">
        <authorList>
            <person name="Bekaert M."/>
        </authorList>
    </citation>
    <scope>NUCLEOTIDE SEQUENCE</scope>
</reference>
<dbReference type="OrthoDB" id="552049at2759"/>
<feature type="transmembrane region" description="Helical" evidence="1">
    <location>
        <begin position="156"/>
        <end position="173"/>
    </location>
</feature>
<dbReference type="PRINTS" id="PR00625">
    <property type="entry name" value="JDOMAIN"/>
</dbReference>
<keyword evidence="4" id="KW-1185">Reference proteome</keyword>
<dbReference type="Pfam" id="PF00226">
    <property type="entry name" value="DnaJ"/>
    <property type="match status" value="1"/>
</dbReference>
<dbReference type="CDD" id="cd06257">
    <property type="entry name" value="DnaJ"/>
    <property type="match status" value="1"/>
</dbReference>
<evidence type="ECO:0000313" key="4">
    <source>
        <dbReference type="Proteomes" id="UP000683360"/>
    </source>
</evidence>
<dbReference type="PROSITE" id="PS50076">
    <property type="entry name" value="DNAJ_2"/>
    <property type="match status" value="1"/>
</dbReference>
<dbReference type="InterPro" id="IPR036869">
    <property type="entry name" value="J_dom_sf"/>
</dbReference>
<dbReference type="Proteomes" id="UP000683360">
    <property type="component" value="Unassembled WGS sequence"/>
</dbReference>
<keyword evidence="1" id="KW-0812">Transmembrane</keyword>
<proteinExistence type="predicted"/>
<evidence type="ECO:0000313" key="3">
    <source>
        <dbReference type="EMBL" id="CAG2230924.1"/>
    </source>
</evidence>
<accession>A0A8S3TH39</accession>
<dbReference type="AlphaFoldDB" id="A0A8S3TH39"/>
<dbReference type="SMART" id="SM00271">
    <property type="entry name" value="DnaJ"/>
    <property type="match status" value="1"/>
</dbReference>
<name>A0A8S3TH39_MYTED</name>
<dbReference type="PANTHER" id="PTHR44825">
    <property type="match status" value="1"/>
</dbReference>
<dbReference type="Gene3D" id="1.10.287.110">
    <property type="entry name" value="DnaJ domain"/>
    <property type="match status" value="1"/>
</dbReference>
<comment type="caution">
    <text evidence="3">The sequence shown here is derived from an EMBL/GenBank/DDBJ whole genome shotgun (WGS) entry which is preliminary data.</text>
</comment>
<gene>
    <name evidence="3" type="ORF">MEDL_43737</name>
</gene>
<keyword evidence="1" id="KW-1133">Transmembrane helix</keyword>
<dbReference type="PANTHER" id="PTHR44825:SF1">
    <property type="entry name" value="DNAJ HOMOLOG SUBFAMILY C MEMBER 4"/>
    <property type="match status" value="1"/>
</dbReference>
<dbReference type="SUPFAM" id="SSF46565">
    <property type="entry name" value="Chaperone J-domain"/>
    <property type="match status" value="1"/>
</dbReference>
<dbReference type="InterPro" id="IPR052763">
    <property type="entry name" value="DnaJ_C4"/>
</dbReference>
<dbReference type="InterPro" id="IPR001623">
    <property type="entry name" value="DnaJ_domain"/>
</dbReference>
<evidence type="ECO:0000259" key="2">
    <source>
        <dbReference type="PROSITE" id="PS50076"/>
    </source>
</evidence>
<evidence type="ECO:0000256" key="1">
    <source>
        <dbReference type="SAM" id="Phobius"/>
    </source>
</evidence>
<sequence>MLKCFTLVKCLKLTIWSLQSVRHLTHYEILGVKPDASKDEIKKAYKKRSLELHPDVNQDDPKTHDKFVELKDAYGTLLKEDSREQYDKDLNMAFIYHRHKTRNRSLEDEHDLQHQNFERHFNVKIDKADFIKQVEEMEKESRSAAGPKIDRSVGKYIVAFYICAAVFALFVVYSEMTKRKFSEIPPQQRYVHPSQKAMSHEKEAFMNHYKDQQDKELGHMWFKKERRNFSVRTLFGLSTTLSNLMYRFWTSNEALHHENLSMEMDTGKGNLTFGYLYHADSLKKPTPHFNHDN</sequence>